<feature type="transmembrane region" description="Helical" evidence="7">
    <location>
        <begin position="99"/>
        <end position="120"/>
    </location>
</feature>
<dbReference type="Pfam" id="PF07681">
    <property type="entry name" value="DoxX"/>
    <property type="match status" value="1"/>
</dbReference>
<keyword evidence="3" id="KW-1003">Cell membrane</keyword>
<dbReference type="AlphaFoldDB" id="A0A099KG92"/>
<name>A0A099KG92_COLPS</name>
<gene>
    <name evidence="8" type="ORF">ND2E_3891</name>
</gene>
<dbReference type="InterPro" id="IPR032808">
    <property type="entry name" value="DoxX"/>
</dbReference>
<evidence type="ECO:0000256" key="3">
    <source>
        <dbReference type="ARBA" id="ARBA00022475"/>
    </source>
</evidence>
<dbReference type="Proteomes" id="UP000029843">
    <property type="component" value="Unassembled WGS sequence"/>
</dbReference>
<organism evidence="8 9">
    <name type="scientific">Colwellia psychrerythraea</name>
    <name type="common">Vibrio psychroerythus</name>
    <dbReference type="NCBI Taxonomy" id="28229"/>
    <lineage>
        <taxon>Bacteria</taxon>
        <taxon>Pseudomonadati</taxon>
        <taxon>Pseudomonadota</taxon>
        <taxon>Gammaproteobacteria</taxon>
        <taxon>Alteromonadales</taxon>
        <taxon>Colwelliaceae</taxon>
        <taxon>Colwellia</taxon>
    </lineage>
</organism>
<accession>A0A099KG92</accession>
<evidence type="ECO:0000256" key="5">
    <source>
        <dbReference type="ARBA" id="ARBA00022989"/>
    </source>
</evidence>
<protein>
    <submittedName>
        <fullName evidence="8">DoxX family protein</fullName>
    </submittedName>
</protein>
<dbReference type="PATRIC" id="fig|28229.4.peg.3227"/>
<dbReference type="PANTHER" id="PTHR33452">
    <property type="entry name" value="OXIDOREDUCTASE CATD-RELATED"/>
    <property type="match status" value="1"/>
</dbReference>
<proteinExistence type="inferred from homology"/>
<evidence type="ECO:0000256" key="2">
    <source>
        <dbReference type="ARBA" id="ARBA00006679"/>
    </source>
</evidence>
<dbReference type="RefSeq" id="WP_033094895.1">
    <property type="nucleotide sequence ID" value="NZ_JQED01000045.1"/>
</dbReference>
<feature type="transmembrane region" description="Helical" evidence="7">
    <location>
        <begin position="12"/>
        <end position="32"/>
    </location>
</feature>
<dbReference type="EMBL" id="JQED01000045">
    <property type="protein sequence ID" value="KGJ88593.1"/>
    <property type="molecule type" value="Genomic_DNA"/>
</dbReference>
<evidence type="ECO:0000256" key="7">
    <source>
        <dbReference type="SAM" id="Phobius"/>
    </source>
</evidence>
<keyword evidence="4 7" id="KW-0812">Transmembrane</keyword>
<reference evidence="8 9" key="1">
    <citation type="submission" date="2014-08" db="EMBL/GenBank/DDBJ databases">
        <title>Genomic and Phenotypic Diversity of Colwellia psychrerythraea strains from Disparate Marine Basins.</title>
        <authorList>
            <person name="Techtmann S.M."/>
            <person name="Stelling S.C."/>
            <person name="Utturkar S.M."/>
            <person name="Alshibli N."/>
            <person name="Harris A."/>
            <person name="Brown S.D."/>
            <person name="Hazen T.C."/>
        </authorList>
    </citation>
    <scope>NUCLEOTIDE SEQUENCE [LARGE SCALE GENOMIC DNA]</scope>
    <source>
        <strain evidence="8 9">ND2E</strain>
    </source>
</reference>
<dbReference type="OrthoDB" id="346004at2"/>
<comment type="caution">
    <text evidence="8">The sequence shown here is derived from an EMBL/GenBank/DDBJ whole genome shotgun (WGS) entry which is preliminary data.</text>
</comment>
<dbReference type="GO" id="GO:0005886">
    <property type="term" value="C:plasma membrane"/>
    <property type="evidence" value="ECO:0007669"/>
    <property type="project" value="UniProtKB-SubCell"/>
</dbReference>
<comment type="similarity">
    <text evidence="2">Belongs to the DoxX family.</text>
</comment>
<dbReference type="PANTHER" id="PTHR33452:SF4">
    <property type="entry name" value="BLL4328 PROTEIN"/>
    <property type="match status" value="1"/>
</dbReference>
<comment type="subcellular location">
    <subcellularLocation>
        <location evidence="1">Cell membrane</location>
        <topology evidence="1">Multi-pass membrane protein</topology>
    </subcellularLocation>
</comment>
<keyword evidence="6 7" id="KW-0472">Membrane</keyword>
<keyword evidence="5 7" id="KW-1133">Transmembrane helix</keyword>
<evidence type="ECO:0000256" key="6">
    <source>
        <dbReference type="ARBA" id="ARBA00023136"/>
    </source>
</evidence>
<feature type="transmembrane region" description="Helical" evidence="7">
    <location>
        <begin position="44"/>
        <end position="62"/>
    </location>
</feature>
<feature type="transmembrane region" description="Helical" evidence="7">
    <location>
        <begin position="69"/>
        <end position="87"/>
    </location>
</feature>
<evidence type="ECO:0000313" key="9">
    <source>
        <dbReference type="Proteomes" id="UP000029843"/>
    </source>
</evidence>
<dbReference type="InterPro" id="IPR051907">
    <property type="entry name" value="DoxX-like_oxidoreductase"/>
</dbReference>
<evidence type="ECO:0000313" key="8">
    <source>
        <dbReference type="EMBL" id="KGJ88593.1"/>
    </source>
</evidence>
<evidence type="ECO:0000256" key="1">
    <source>
        <dbReference type="ARBA" id="ARBA00004651"/>
    </source>
</evidence>
<sequence length="123" mass="13696">MKFLDSFQEQIYALFRIVIGFLFLWHGTQKFFNFPVEFPWPLNPMLYTAGAIELVAGILIMVGLFTRPAAFIASGTMAAAYWMAHGSKEFFPIANGGELAIMFCFGFLLIASRGAGIWAIDKA</sequence>
<evidence type="ECO:0000256" key="4">
    <source>
        <dbReference type="ARBA" id="ARBA00022692"/>
    </source>
</evidence>